<proteinExistence type="predicted"/>
<dbReference type="PANTHER" id="PTHR39606">
    <property type="entry name" value="SURFACE PROTEIN, PUTATIVE-RELATED"/>
    <property type="match status" value="1"/>
</dbReference>
<dbReference type="EMBL" id="AM920418">
    <property type="protein sequence ID" value="CAP78990.1"/>
    <property type="molecule type" value="Genomic_DNA"/>
</dbReference>
<feature type="region of interest" description="Disordered" evidence="1">
    <location>
        <begin position="1"/>
        <end position="36"/>
    </location>
</feature>
<gene>
    <name evidence="2" type="ORF">Pc03g00280</name>
    <name evidence="2" type="ORF">PCH_Pc03g00280</name>
</gene>
<dbReference type="HOGENOM" id="CLU_1960326_0_0_1"/>
<organism evidence="2 3">
    <name type="scientific">Penicillium rubens (strain ATCC 28089 / DSM 1075 / NRRL 1951 / Wisconsin 54-1255)</name>
    <name type="common">Penicillium chrysogenum</name>
    <dbReference type="NCBI Taxonomy" id="500485"/>
    <lineage>
        <taxon>Eukaryota</taxon>
        <taxon>Fungi</taxon>
        <taxon>Dikarya</taxon>
        <taxon>Ascomycota</taxon>
        <taxon>Pezizomycotina</taxon>
        <taxon>Eurotiomycetes</taxon>
        <taxon>Eurotiomycetidae</taxon>
        <taxon>Eurotiales</taxon>
        <taxon>Aspergillaceae</taxon>
        <taxon>Penicillium</taxon>
        <taxon>Penicillium chrysogenum species complex</taxon>
    </lineage>
</organism>
<name>B6GVS4_PENRW</name>
<keyword evidence="3" id="KW-1185">Reference proteome</keyword>
<reference evidence="2 3" key="1">
    <citation type="journal article" date="2008" name="Nat. Biotechnol.">
        <title>Genome sequencing and analysis of the filamentous fungus Penicillium chrysogenum.</title>
        <authorList>
            <person name="van den Berg M.A."/>
            <person name="Albang R."/>
            <person name="Albermann K."/>
            <person name="Badger J.H."/>
            <person name="Daran J.-M."/>
            <person name="Driessen A.J.M."/>
            <person name="Garcia-Estrada C."/>
            <person name="Fedorova N.D."/>
            <person name="Harris D.M."/>
            <person name="Heijne W.H.M."/>
            <person name="Joardar V.S."/>
            <person name="Kiel J.A.K.W."/>
            <person name="Kovalchuk A."/>
            <person name="Martin J.F."/>
            <person name="Nierman W.C."/>
            <person name="Nijland J.G."/>
            <person name="Pronk J.T."/>
            <person name="Roubos J.A."/>
            <person name="van der Klei I.J."/>
            <person name="van Peij N.N.M.E."/>
            <person name="Veenhuis M."/>
            <person name="von Doehren H."/>
            <person name="Wagner C."/>
            <person name="Wortman J.R."/>
            <person name="Bovenberg R.A.L."/>
        </authorList>
    </citation>
    <scope>NUCLEOTIDE SEQUENCE [LARGE SCALE GENOMIC DNA]</scope>
    <source>
        <strain evidence="3">ATCC 28089 / DSM 1075 / NRRL 1951 / Wisconsin 54-1255</strain>
    </source>
</reference>
<evidence type="ECO:0000256" key="1">
    <source>
        <dbReference type="SAM" id="MobiDB-lite"/>
    </source>
</evidence>
<dbReference type="PANTHER" id="PTHR39606:SF1">
    <property type="entry name" value="CELL SURFACE PROTEIN"/>
    <property type="match status" value="1"/>
</dbReference>
<dbReference type="Proteomes" id="UP000000724">
    <property type="component" value="Contig Pc00c03"/>
</dbReference>
<evidence type="ECO:0000313" key="3">
    <source>
        <dbReference type="Proteomes" id="UP000000724"/>
    </source>
</evidence>
<accession>B6GVS4</accession>
<feature type="region of interest" description="Disordered" evidence="1">
    <location>
        <begin position="98"/>
        <end position="134"/>
    </location>
</feature>
<dbReference type="OrthoDB" id="2590867at2759"/>
<evidence type="ECO:0000313" key="2">
    <source>
        <dbReference type="EMBL" id="CAP78990.1"/>
    </source>
</evidence>
<dbReference type="VEuPathDB" id="FungiDB:PCH_Pc03g00280"/>
<protein>
    <submittedName>
        <fullName evidence="2">Pc03g00280 protein</fullName>
    </submittedName>
</protein>
<sequence>MSEQSSNGGPHRSKLANKLDPRVDSGPINFPGSHNVPDAHLGYAHNYGKGGRHDNKIANMLDPRVYSDQDNSQRGNVAASTTFVPQAGKLAGIYNPEADEPYQRVESNSSNRRCENVAGSSHFIPQTGKPTSNP</sequence>
<dbReference type="AlphaFoldDB" id="B6GVS4"/>